<evidence type="ECO:0000313" key="7">
    <source>
        <dbReference type="EMBL" id="SIS60546.1"/>
    </source>
</evidence>
<evidence type="ECO:0000256" key="3">
    <source>
        <dbReference type="ARBA" id="ARBA00022989"/>
    </source>
</evidence>
<feature type="transmembrane region" description="Helical" evidence="5">
    <location>
        <begin position="70"/>
        <end position="91"/>
    </location>
</feature>
<dbReference type="GO" id="GO:0000271">
    <property type="term" value="P:polysaccharide biosynthetic process"/>
    <property type="evidence" value="ECO:0007669"/>
    <property type="project" value="InterPro"/>
</dbReference>
<dbReference type="InterPro" id="IPR007267">
    <property type="entry name" value="GtrA_DPMS_TM"/>
</dbReference>
<dbReference type="EMBL" id="FTOR01000001">
    <property type="protein sequence ID" value="SIS60546.1"/>
    <property type="molecule type" value="Genomic_DNA"/>
</dbReference>
<evidence type="ECO:0000256" key="1">
    <source>
        <dbReference type="ARBA" id="ARBA00004141"/>
    </source>
</evidence>
<reference evidence="8" key="1">
    <citation type="submission" date="2017-01" db="EMBL/GenBank/DDBJ databases">
        <authorList>
            <person name="Varghese N."/>
            <person name="Submissions S."/>
        </authorList>
    </citation>
    <scope>NUCLEOTIDE SEQUENCE [LARGE SCALE GENOMIC DNA]</scope>
    <source>
        <strain evidence="8">DSM 21054</strain>
    </source>
</reference>
<proteinExistence type="predicted"/>
<evidence type="ECO:0000256" key="5">
    <source>
        <dbReference type="SAM" id="Phobius"/>
    </source>
</evidence>
<dbReference type="Proteomes" id="UP000186917">
    <property type="component" value="Unassembled WGS sequence"/>
</dbReference>
<keyword evidence="8" id="KW-1185">Reference proteome</keyword>
<keyword evidence="2 5" id="KW-0812">Transmembrane</keyword>
<protein>
    <submittedName>
        <fullName evidence="7">Putative flippase GtrA (Transmembrane translocase of bactoprenol-linked glucose)</fullName>
    </submittedName>
</protein>
<keyword evidence="4 5" id="KW-0472">Membrane</keyword>
<evidence type="ECO:0000259" key="6">
    <source>
        <dbReference type="Pfam" id="PF04138"/>
    </source>
</evidence>
<accession>A0A1N7KG18</accession>
<evidence type="ECO:0000256" key="2">
    <source>
        <dbReference type="ARBA" id="ARBA00022692"/>
    </source>
</evidence>
<dbReference type="GO" id="GO:0016020">
    <property type="term" value="C:membrane"/>
    <property type="evidence" value="ECO:0007669"/>
    <property type="project" value="UniProtKB-SubCell"/>
</dbReference>
<dbReference type="STRING" id="477680.SAMN05421788_101174"/>
<feature type="transmembrane region" description="Helical" evidence="5">
    <location>
        <begin position="30"/>
        <end position="49"/>
    </location>
</feature>
<feature type="transmembrane region" description="Helical" evidence="5">
    <location>
        <begin position="97"/>
        <end position="114"/>
    </location>
</feature>
<dbReference type="OrthoDB" id="961506at2"/>
<gene>
    <name evidence="7" type="ORF">SAMN05421788_101174</name>
</gene>
<dbReference type="AlphaFoldDB" id="A0A1N7KG18"/>
<comment type="subcellular location">
    <subcellularLocation>
        <location evidence="1">Membrane</location>
        <topology evidence="1">Multi-pass membrane protein</topology>
    </subcellularLocation>
</comment>
<dbReference type="RefSeq" id="WP_076374757.1">
    <property type="nucleotide sequence ID" value="NZ_AP017422.1"/>
</dbReference>
<evidence type="ECO:0000313" key="8">
    <source>
        <dbReference type="Proteomes" id="UP000186917"/>
    </source>
</evidence>
<name>A0A1N7KG18_9BACT</name>
<organism evidence="7 8">
    <name type="scientific">Filimonas lacunae</name>
    <dbReference type="NCBI Taxonomy" id="477680"/>
    <lineage>
        <taxon>Bacteria</taxon>
        <taxon>Pseudomonadati</taxon>
        <taxon>Bacteroidota</taxon>
        <taxon>Chitinophagia</taxon>
        <taxon>Chitinophagales</taxon>
        <taxon>Chitinophagaceae</taxon>
        <taxon>Filimonas</taxon>
    </lineage>
</organism>
<keyword evidence="3 5" id="KW-1133">Transmembrane helix</keyword>
<evidence type="ECO:0000256" key="4">
    <source>
        <dbReference type="ARBA" id="ARBA00023136"/>
    </source>
</evidence>
<feature type="domain" description="GtrA/DPMS transmembrane" evidence="6">
    <location>
        <begin position="10"/>
        <end position="120"/>
    </location>
</feature>
<sequence>MFIKAQLTSLSASLIDNATAIVLQAACKVPKLYAGMAGVVIGGIFHFSVSRRWVFNASDKSRKDQIIKYIMVWSGNFFLNTAGIAILLRLTHLDFKIIKVLVSIVVGITYNYFLQKRFVFK</sequence>
<dbReference type="Pfam" id="PF04138">
    <property type="entry name" value="GtrA_DPMS_TM"/>
    <property type="match status" value="1"/>
</dbReference>